<feature type="domain" description="Calcineurin-like phosphoesterase" evidence="2">
    <location>
        <begin position="4"/>
        <end position="208"/>
    </location>
</feature>
<dbReference type="Pfam" id="PF12850">
    <property type="entry name" value="Metallophos_2"/>
    <property type="match status" value="1"/>
</dbReference>
<name>A0A7X1CQY6_9LIST</name>
<dbReference type="SUPFAM" id="SSF56300">
    <property type="entry name" value="Metallo-dependent phosphatases"/>
    <property type="match status" value="1"/>
</dbReference>
<sequence>MKHKIALLADVHGNTTALQAVIEDSIEQGTTAYWFLGDLLLPGPGSSDLFKLLKQVHTDVYIRGNWEDYFLHSISEEIDITDPTAIYLATLAHHIYPNMTLQDIQALKSWPISTVKEVSGLKIGISHNLPCHNNGDFLFPTTKQKNFDALFTDNTLDIAVYAHVHHPMLRYSSQEQLIINPGSIGQPLCSWPPLQMDLRAQYAILEIDAYGYTHIDFRKVDYDRQKELLIAQKSRLPYIDLYQEILQVGIRHTHDKELLEEINDYYGYKKRVSRMFT</sequence>
<dbReference type="PANTHER" id="PTHR42850:SF2">
    <property type="entry name" value="BLL5683 PROTEIN"/>
    <property type="match status" value="1"/>
</dbReference>
<organism evidence="3 4">
    <name type="scientific">Listeria grandensis</name>
    <dbReference type="NCBI Taxonomy" id="1494963"/>
    <lineage>
        <taxon>Bacteria</taxon>
        <taxon>Bacillati</taxon>
        <taxon>Bacillota</taxon>
        <taxon>Bacilli</taxon>
        <taxon>Bacillales</taxon>
        <taxon>Listeriaceae</taxon>
        <taxon>Listeria</taxon>
    </lineage>
</organism>
<dbReference type="Gene3D" id="3.60.21.10">
    <property type="match status" value="1"/>
</dbReference>
<comment type="similarity">
    <text evidence="1">Belongs to the metallophosphoesterase superfamily. YfcE family.</text>
</comment>
<proteinExistence type="inferred from homology"/>
<dbReference type="InterPro" id="IPR029052">
    <property type="entry name" value="Metallo-depent_PP-like"/>
</dbReference>
<evidence type="ECO:0000259" key="2">
    <source>
        <dbReference type="Pfam" id="PF12850"/>
    </source>
</evidence>
<dbReference type="AlphaFoldDB" id="A0A7X1CQY6"/>
<evidence type="ECO:0000256" key="1">
    <source>
        <dbReference type="ARBA" id="ARBA00008950"/>
    </source>
</evidence>
<evidence type="ECO:0000313" key="4">
    <source>
        <dbReference type="Proteomes" id="UP000535908"/>
    </source>
</evidence>
<dbReference type="GO" id="GO:0005737">
    <property type="term" value="C:cytoplasm"/>
    <property type="evidence" value="ECO:0007669"/>
    <property type="project" value="TreeGrafter"/>
</dbReference>
<dbReference type="Proteomes" id="UP000535908">
    <property type="component" value="Unassembled WGS sequence"/>
</dbReference>
<comment type="caution">
    <text evidence="3">The sequence shown here is derived from an EMBL/GenBank/DDBJ whole genome shotgun (WGS) entry which is preliminary data.</text>
</comment>
<dbReference type="EMBL" id="JAARWN010000018">
    <property type="protein sequence ID" value="MBC1937507.1"/>
    <property type="molecule type" value="Genomic_DNA"/>
</dbReference>
<dbReference type="PANTHER" id="PTHR42850">
    <property type="entry name" value="METALLOPHOSPHOESTERASE"/>
    <property type="match status" value="1"/>
</dbReference>
<dbReference type="GO" id="GO:0016791">
    <property type="term" value="F:phosphatase activity"/>
    <property type="evidence" value="ECO:0007669"/>
    <property type="project" value="TreeGrafter"/>
</dbReference>
<dbReference type="InterPro" id="IPR024654">
    <property type="entry name" value="Calcineurin-like_PHP_lpxH"/>
</dbReference>
<dbReference type="InterPro" id="IPR050126">
    <property type="entry name" value="Ap4A_hydrolase"/>
</dbReference>
<protein>
    <submittedName>
        <fullName evidence="3">Metallophosphoesterase</fullName>
    </submittedName>
</protein>
<accession>A0A7X1CQY6</accession>
<reference evidence="3 4" key="1">
    <citation type="submission" date="2020-03" db="EMBL/GenBank/DDBJ databases">
        <title>Soil Listeria distribution.</title>
        <authorList>
            <person name="Liao J."/>
            <person name="Wiedmann M."/>
        </authorList>
    </citation>
    <scope>NUCLEOTIDE SEQUENCE [LARGE SCALE GENOMIC DNA]</scope>
    <source>
        <strain evidence="3 4">FSL L7-0741</strain>
    </source>
</reference>
<dbReference type="PIRSF" id="PIRSF000883">
    <property type="entry name" value="Pesterase_MJ0912"/>
    <property type="match status" value="1"/>
</dbReference>
<dbReference type="RefSeq" id="WP_185527280.1">
    <property type="nucleotide sequence ID" value="NZ_JAARWN010000018.1"/>
</dbReference>
<gene>
    <name evidence="3" type="ORF">HCA69_14105</name>
</gene>
<evidence type="ECO:0000313" key="3">
    <source>
        <dbReference type="EMBL" id="MBC1937507.1"/>
    </source>
</evidence>
<dbReference type="InterPro" id="IPR011152">
    <property type="entry name" value="Pesterase_MJ0912"/>
</dbReference>